<feature type="domain" description="HTH cro/C1-type" evidence="3">
    <location>
        <begin position="7"/>
        <end position="61"/>
    </location>
</feature>
<feature type="transmembrane region" description="Helical" evidence="2">
    <location>
        <begin position="233"/>
        <end position="254"/>
    </location>
</feature>
<dbReference type="Pfam" id="PF01381">
    <property type="entry name" value="HTH_3"/>
    <property type="match status" value="1"/>
</dbReference>
<evidence type="ECO:0000313" key="5">
    <source>
        <dbReference type="Proteomes" id="UP001207605"/>
    </source>
</evidence>
<keyword evidence="5" id="KW-1185">Reference proteome</keyword>
<keyword evidence="2" id="KW-1133">Transmembrane helix</keyword>
<dbReference type="SUPFAM" id="SSF47413">
    <property type="entry name" value="lambda repressor-like DNA-binding domains"/>
    <property type="match status" value="1"/>
</dbReference>
<dbReference type="InterPro" id="IPR001387">
    <property type="entry name" value="Cro/C1-type_HTH"/>
</dbReference>
<protein>
    <submittedName>
        <fullName evidence="4">Helix-turn-helix domain-containing protein</fullName>
    </submittedName>
</protein>
<proteinExistence type="predicted"/>
<organism evidence="4 5">
    <name type="scientific">Dorea ammoniilytica</name>
    <dbReference type="NCBI Taxonomy" id="2981788"/>
    <lineage>
        <taxon>Bacteria</taxon>
        <taxon>Bacillati</taxon>
        <taxon>Bacillota</taxon>
        <taxon>Clostridia</taxon>
        <taxon>Lachnospirales</taxon>
        <taxon>Lachnospiraceae</taxon>
        <taxon>Dorea</taxon>
    </lineage>
</organism>
<evidence type="ECO:0000313" key="4">
    <source>
        <dbReference type="EMBL" id="MCU6699918.1"/>
    </source>
</evidence>
<keyword evidence="2" id="KW-0812">Transmembrane</keyword>
<dbReference type="Proteomes" id="UP001207605">
    <property type="component" value="Unassembled WGS sequence"/>
</dbReference>
<gene>
    <name evidence="4" type="ORF">OCV65_06705</name>
</gene>
<dbReference type="Gene3D" id="1.10.260.40">
    <property type="entry name" value="lambda repressor-like DNA-binding domains"/>
    <property type="match status" value="1"/>
</dbReference>
<feature type="transmembrane region" description="Helical" evidence="2">
    <location>
        <begin position="313"/>
        <end position="333"/>
    </location>
</feature>
<keyword evidence="2" id="KW-0472">Membrane</keyword>
<feature type="transmembrane region" description="Helical" evidence="2">
    <location>
        <begin position="282"/>
        <end position="301"/>
    </location>
</feature>
<dbReference type="PROSITE" id="PS50943">
    <property type="entry name" value="HTH_CROC1"/>
    <property type="match status" value="1"/>
</dbReference>
<dbReference type="CDD" id="cd00093">
    <property type="entry name" value="HTH_XRE"/>
    <property type="match status" value="1"/>
</dbReference>
<sequence length="347" mass="39017">MILADKIILLRKRKGWSQEELAEQLGVTRQSVSKWEGAQSVPDIQKIIQMSEIFGVTTDYLLKDEIEDTKTEDKEVINRKESEDNPEELRVLTMNEASEYLRLRREAAPKMAGATLLCVLSPIALLMLSALSERPEFSLSENMAAGIGLCVLLLLVTIAVVEFMSCYHKVKQYDYLENEAIQLETGAAEMVKKQKEEFRPAYSRMNITGVVLCILSVLPLFMSVCVEGPDILYVGMVSLLLIIVGLGCYAFVYAGTIQNAMDKLLEEGDYSRKSKEEKSVRGTVSVVYWLIVTAIFLYYTFGPQGNGQPQYSWFVWAVAGVLYGALMTVWTLLEKRNNIENSSRGIL</sequence>
<feature type="transmembrane region" description="Helical" evidence="2">
    <location>
        <begin position="143"/>
        <end position="164"/>
    </location>
</feature>
<feature type="transmembrane region" description="Helical" evidence="2">
    <location>
        <begin position="111"/>
        <end position="131"/>
    </location>
</feature>
<feature type="transmembrane region" description="Helical" evidence="2">
    <location>
        <begin position="201"/>
        <end position="221"/>
    </location>
</feature>
<comment type="caution">
    <text evidence="4">The sequence shown here is derived from an EMBL/GenBank/DDBJ whole genome shotgun (WGS) entry which is preliminary data.</text>
</comment>
<dbReference type="RefSeq" id="WP_262581414.1">
    <property type="nucleotide sequence ID" value="NZ_JAOQJV010000006.1"/>
</dbReference>
<dbReference type="InterPro" id="IPR010982">
    <property type="entry name" value="Lambda_DNA-bd_dom_sf"/>
</dbReference>
<dbReference type="SMART" id="SM00530">
    <property type="entry name" value="HTH_XRE"/>
    <property type="match status" value="1"/>
</dbReference>
<name>A0ABT2S5P9_9FIRM</name>
<dbReference type="EMBL" id="JAOQJV010000006">
    <property type="protein sequence ID" value="MCU6699918.1"/>
    <property type="molecule type" value="Genomic_DNA"/>
</dbReference>
<evidence type="ECO:0000259" key="3">
    <source>
        <dbReference type="PROSITE" id="PS50943"/>
    </source>
</evidence>
<keyword evidence="1" id="KW-0238">DNA-binding</keyword>
<dbReference type="PANTHER" id="PTHR46558">
    <property type="entry name" value="TRACRIPTIONAL REGULATORY PROTEIN-RELATED-RELATED"/>
    <property type="match status" value="1"/>
</dbReference>
<accession>A0ABT2S5P9</accession>
<dbReference type="PANTHER" id="PTHR46558:SF4">
    <property type="entry name" value="DNA-BIDING PHAGE PROTEIN"/>
    <property type="match status" value="1"/>
</dbReference>
<evidence type="ECO:0000256" key="1">
    <source>
        <dbReference type="ARBA" id="ARBA00023125"/>
    </source>
</evidence>
<reference evidence="4 5" key="1">
    <citation type="journal article" date="2021" name="ISME Commun">
        <title>Automated analysis of genomic sequences facilitates high-throughput and comprehensive description of bacteria.</title>
        <authorList>
            <person name="Hitch T.C.A."/>
        </authorList>
    </citation>
    <scope>NUCLEOTIDE SEQUENCE [LARGE SCALE GENOMIC DNA]</scope>
    <source>
        <strain evidence="4 5">Sanger_02</strain>
    </source>
</reference>
<evidence type="ECO:0000256" key="2">
    <source>
        <dbReference type="SAM" id="Phobius"/>
    </source>
</evidence>